<evidence type="ECO:0000256" key="10">
    <source>
        <dbReference type="ARBA" id="ARBA00032474"/>
    </source>
</evidence>
<comment type="caution">
    <text evidence="12">The sequence shown here is derived from an EMBL/GenBank/DDBJ whole genome shotgun (WGS) entry which is preliminary data.</text>
</comment>
<dbReference type="SUPFAM" id="SSF54690">
    <property type="entry name" value="Molybdopterin synthase subunit MoaE"/>
    <property type="match status" value="1"/>
</dbReference>
<dbReference type="OrthoDB" id="9803224at2"/>
<organism evidence="12 13">
    <name type="scientific">Chitinophaga skermanii</name>
    <dbReference type="NCBI Taxonomy" id="331697"/>
    <lineage>
        <taxon>Bacteria</taxon>
        <taxon>Pseudomonadati</taxon>
        <taxon>Bacteroidota</taxon>
        <taxon>Chitinophagia</taxon>
        <taxon>Chitinophagales</taxon>
        <taxon>Chitinophagaceae</taxon>
        <taxon>Chitinophaga</taxon>
    </lineage>
</organism>
<dbReference type="CDD" id="cd00756">
    <property type="entry name" value="MoaE"/>
    <property type="match status" value="1"/>
</dbReference>
<evidence type="ECO:0000256" key="3">
    <source>
        <dbReference type="ARBA" id="ARBA00011950"/>
    </source>
</evidence>
<evidence type="ECO:0000256" key="1">
    <source>
        <dbReference type="ARBA" id="ARBA00005046"/>
    </source>
</evidence>
<proteinExistence type="inferred from homology"/>
<evidence type="ECO:0000256" key="9">
    <source>
        <dbReference type="ARBA" id="ARBA00030781"/>
    </source>
</evidence>
<accession>A0A327Q060</accession>
<dbReference type="EMBL" id="QLLL01000013">
    <property type="protein sequence ID" value="RAI97835.1"/>
    <property type="molecule type" value="Genomic_DNA"/>
</dbReference>
<name>A0A327Q060_9BACT</name>
<dbReference type="EC" id="2.8.1.12" evidence="3"/>
<evidence type="ECO:0000256" key="6">
    <source>
        <dbReference type="ARBA" id="ARBA00026066"/>
    </source>
</evidence>
<dbReference type="PANTHER" id="PTHR23404">
    <property type="entry name" value="MOLYBDOPTERIN SYNTHASE RELATED"/>
    <property type="match status" value="1"/>
</dbReference>
<dbReference type="RefSeq" id="WP_111600270.1">
    <property type="nucleotide sequence ID" value="NZ_QLLL01000013.1"/>
</dbReference>
<dbReference type="GO" id="GO:0030366">
    <property type="term" value="F:molybdopterin synthase activity"/>
    <property type="evidence" value="ECO:0007669"/>
    <property type="project" value="UniProtKB-EC"/>
</dbReference>
<dbReference type="Pfam" id="PF02391">
    <property type="entry name" value="MoaE"/>
    <property type="match status" value="1"/>
</dbReference>
<dbReference type="GO" id="GO:0006777">
    <property type="term" value="P:Mo-molybdopterin cofactor biosynthetic process"/>
    <property type="evidence" value="ECO:0007669"/>
    <property type="project" value="UniProtKB-KW"/>
</dbReference>
<dbReference type="InterPro" id="IPR036563">
    <property type="entry name" value="MoaE_sf"/>
</dbReference>
<sequence>MEQTYFHQGAIPATVIAELITTYSSNVQIGAYSMFTGQIRADVQNGKTVTAMEYTTYKEMAAPLLEELVADVTKKYGLQGLTVKHSLGMVQVGETCLCVVAASGHRKEAMQACNEFVERLKKDIPIWGKELLGIEDYQWKVNQ</sequence>
<evidence type="ECO:0000256" key="5">
    <source>
        <dbReference type="ARBA" id="ARBA00023150"/>
    </source>
</evidence>
<evidence type="ECO:0000256" key="2">
    <source>
        <dbReference type="ARBA" id="ARBA00005426"/>
    </source>
</evidence>
<keyword evidence="5" id="KW-0501">Molybdenum cofactor biosynthesis</keyword>
<gene>
    <name evidence="12" type="ORF">LX64_04883</name>
</gene>
<evidence type="ECO:0000256" key="8">
    <source>
        <dbReference type="ARBA" id="ARBA00030407"/>
    </source>
</evidence>
<evidence type="ECO:0000313" key="13">
    <source>
        <dbReference type="Proteomes" id="UP000249547"/>
    </source>
</evidence>
<comment type="pathway">
    <text evidence="1">Cofactor biosynthesis; molybdopterin biosynthesis.</text>
</comment>
<comment type="subunit">
    <text evidence="6">Heterotetramer of 2 MoaD subunits and 2 MoaE subunits. Also stable as homodimer. The enzyme changes between these two forms during catalysis.</text>
</comment>
<evidence type="ECO:0000256" key="4">
    <source>
        <dbReference type="ARBA" id="ARBA00013858"/>
    </source>
</evidence>
<protein>
    <recommendedName>
        <fullName evidence="4">Molybdopterin synthase catalytic subunit</fullName>
        <ecNumber evidence="3">2.8.1.12</ecNumber>
    </recommendedName>
    <alternativeName>
        <fullName evidence="9">MPT synthase subunit 2</fullName>
    </alternativeName>
    <alternativeName>
        <fullName evidence="7">Molybdenum cofactor biosynthesis protein E</fullName>
    </alternativeName>
    <alternativeName>
        <fullName evidence="8">Molybdopterin-converting factor large subunit</fullName>
    </alternativeName>
    <alternativeName>
        <fullName evidence="10">Molybdopterin-converting factor subunit 2</fullName>
    </alternativeName>
</protein>
<comment type="similarity">
    <text evidence="2">Belongs to the MoaE family.</text>
</comment>
<dbReference type="Gene3D" id="3.90.1170.40">
    <property type="entry name" value="Molybdopterin biosynthesis MoaE subunit"/>
    <property type="match status" value="1"/>
</dbReference>
<dbReference type="Proteomes" id="UP000249547">
    <property type="component" value="Unassembled WGS sequence"/>
</dbReference>
<evidence type="ECO:0000313" key="12">
    <source>
        <dbReference type="EMBL" id="RAI97835.1"/>
    </source>
</evidence>
<keyword evidence="13" id="KW-1185">Reference proteome</keyword>
<evidence type="ECO:0000256" key="7">
    <source>
        <dbReference type="ARBA" id="ARBA00029745"/>
    </source>
</evidence>
<reference evidence="12 13" key="1">
    <citation type="submission" date="2018-06" db="EMBL/GenBank/DDBJ databases">
        <title>Genomic Encyclopedia of Archaeal and Bacterial Type Strains, Phase II (KMG-II): from individual species to whole genera.</title>
        <authorList>
            <person name="Goeker M."/>
        </authorList>
    </citation>
    <scope>NUCLEOTIDE SEQUENCE [LARGE SCALE GENOMIC DNA]</scope>
    <source>
        <strain evidence="12 13">DSM 23857</strain>
    </source>
</reference>
<comment type="catalytic activity">
    <reaction evidence="11">
        <text>2 [molybdopterin-synthase sulfur-carrier protein]-C-terminal-Gly-aminoethanethioate + cyclic pyranopterin phosphate + H2O = molybdopterin + 2 [molybdopterin-synthase sulfur-carrier protein]-C-terminal Gly-Gly + 2 H(+)</text>
        <dbReference type="Rhea" id="RHEA:26333"/>
        <dbReference type="Rhea" id="RHEA-COMP:12202"/>
        <dbReference type="Rhea" id="RHEA-COMP:19907"/>
        <dbReference type="ChEBI" id="CHEBI:15377"/>
        <dbReference type="ChEBI" id="CHEBI:15378"/>
        <dbReference type="ChEBI" id="CHEBI:58698"/>
        <dbReference type="ChEBI" id="CHEBI:59648"/>
        <dbReference type="ChEBI" id="CHEBI:90778"/>
        <dbReference type="ChEBI" id="CHEBI:232372"/>
        <dbReference type="EC" id="2.8.1.12"/>
    </reaction>
</comment>
<dbReference type="InterPro" id="IPR003448">
    <property type="entry name" value="Mopterin_biosynth_MoaE"/>
</dbReference>
<dbReference type="AlphaFoldDB" id="A0A327Q060"/>
<evidence type="ECO:0000256" key="11">
    <source>
        <dbReference type="ARBA" id="ARBA00049878"/>
    </source>
</evidence>